<dbReference type="RefSeq" id="WP_343251347.1">
    <property type="nucleotide sequence ID" value="NZ_HG937516.1"/>
</dbReference>
<dbReference type="Proteomes" id="UP000261764">
    <property type="component" value="Chromosome I"/>
</dbReference>
<feature type="transmembrane region" description="Helical" evidence="2">
    <location>
        <begin position="24"/>
        <end position="46"/>
    </location>
</feature>
<evidence type="ECO:0000313" key="4">
    <source>
        <dbReference type="Proteomes" id="UP000261764"/>
    </source>
</evidence>
<organism evidence="3 4">
    <name type="scientific">Mycoplasma amphoriforme A39</name>
    <dbReference type="NCBI Taxonomy" id="572419"/>
    <lineage>
        <taxon>Bacteria</taxon>
        <taxon>Bacillati</taxon>
        <taxon>Mycoplasmatota</taxon>
        <taxon>Mollicutes</taxon>
        <taxon>Mycoplasmataceae</taxon>
        <taxon>Mycoplasma</taxon>
    </lineage>
</organism>
<evidence type="ECO:0000313" key="3">
    <source>
        <dbReference type="EMBL" id="CDN40716.1"/>
    </source>
</evidence>
<keyword evidence="2" id="KW-0472">Membrane</keyword>
<protein>
    <submittedName>
        <fullName evidence="3">Uncharacterized protein</fullName>
    </submittedName>
</protein>
<keyword evidence="2" id="KW-0812">Transmembrane</keyword>
<sequence>MPSSKNLQPSSVNKFYRKFNKKTWMLSSLVVGSVGIVGAVVIPIGVSVHQNLNIKEHSFNQNNRQNNRTNQNLENKKGSELTNAEKRELINRWSLALDQTKTYPVLKAHSARFPTEIDKNDLVLETINSWLNTGEKIPEFPKNLEAIGYNLKITSDADDADDAKGTLQLRLTVSSDQNPSVNLVEKIITLSGFYDIKTQVSKQYDEWMTRTNENLEPVSANASLWDADFALHSLKANLQDTTILEKINAKLDDSSKIPELSETLKSRGYKISINTVNTNYQSKSLYFKFVLRDQNNQIFNYKGEHDNNYGGLNVNITNFNTKFKPNVDIEKSQPTLKFVDIEGTNWKRLDITYPNIDTLQKAKWFLQRVSKYAAQRSSRYQFLSGNEIELSPVVAKFVDLITSQFDAKTNPFPSNVRLVSFNPELNGINTKEKQQPYNDQGTHLIIGGRQWDSFSLFNGMTPNCRGENCLINGVSGLQKELKHLFELHSVTPIRGSYDANNIYNE</sequence>
<name>A0A292IJD6_9MOLU</name>
<dbReference type="KEGG" id="mamp:MAMA39_05990"/>
<keyword evidence="2" id="KW-1133">Transmembrane helix</keyword>
<keyword evidence="4" id="KW-1185">Reference proteome</keyword>
<accession>A0A292IJD6</accession>
<dbReference type="EMBL" id="HG937516">
    <property type="protein sequence ID" value="CDN40716.1"/>
    <property type="molecule type" value="Genomic_DNA"/>
</dbReference>
<feature type="compositionally biased region" description="Low complexity" evidence="1">
    <location>
        <begin position="60"/>
        <end position="72"/>
    </location>
</feature>
<feature type="region of interest" description="Disordered" evidence="1">
    <location>
        <begin position="58"/>
        <end position="78"/>
    </location>
</feature>
<reference evidence="3 4" key="1">
    <citation type="journal article" date="2015" name="Clin. Infect. Dis.">
        <title>Genomic Investigations unmask Mycoplasma amphoriforme, a new respiratory pathogen.</title>
        <authorList>
            <person name="Gillespie S.H."/>
            <person name="Ling C.L."/>
            <person name="Oravcova K."/>
            <person name="Pinheiro M."/>
            <person name="Wells L."/>
            <person name="Bryant J.M."/>
            <person name="McHugh T.D."/>
            <person name="Bebear C."/>
            <person name="Webster D."/>
            <person name="Harris S.R."/>
            <person name="Seth-Smith H.M."/>
            <person name="Thomson N.R."/>
        </authorList>
    </citation>
    <scope>NUCLEOTIDE SEQUENCE [LARGE SCALE GENOMIC DNA]</scope>
    <source>
        <strain evidence="3 4">A39</strain>
    </source>
</reference>
<dbReference type="AlphaFoldDB" id="A0A292IJD6"/>
<evidence type="ECO:0000256" key="2">
    <source>
        <dbReference type="SAM" id="Phobius"/>
    </source>
</evidence>
<gene>
    <name evidence="3" type="ORF">MAMA39_05990</name>
</gene>
<evidence type="ECO:0000256" key="1">
    <source>
        <dbReference type="SAM" id="MobiDB-lite"/>
    </source>
</evidence>
<proteinExistence type="predicted"/>